<evidence type="ECO:0000313" key="3">
    <source>
        <dbReference type="EMBL" id="KAH9360491.1"/>
    </source>
</evidence>
<dbReference type="InterPro" id="IPR019391">
    <property type="entry name" value="Storkhead-box_WHD"/>
</dbReference>
<dbReference type="OMA" id="HADNFID"/>
<gene>
    <name evidence="3" type="ORF">HPB48_009646</name>
</gene>
<evidence type="ECO:0000259" key="2">
    <source>
        <dbReference type="Pfam" id="PF10264"/>
    </source>
</evidence>
<evidence type="ECO:0000256" key="1">
    <source>
        <dbReference type="SAM" id="MobiDB-lite"/>
    </source>
</evidence>
<feature type="compositionally biased region" description="Low complexity" evidence="1">
    <location>
        <begin position="171"/>
        <end position="182"/>
    </location>
</feature>
<reference evidence="3 4" key="1">
    <citation type="journal article" date="2020" name="Cell">
        <title>Large-Scale Comparative Analyses of Tick Genomes Elucidate Their Genetic Diversity and Vector Capacities.</title>
        <authorList>
            <consortium name="Tick Genome and Microbiome Consortium (TIGMIC)"/>
            <person name="Jia N."/>
            <person name="Wang J."/>
            <person name="Shi W."/>
            <person name="Du L."/>
            <person name="Sun Y."/>
            <person name="Zhan W."/>
            <person name="Jiang J.F."/>
            <person name="Wang Q."/>
            <person name="Zhang B."/>
            <person name="Ji P."/>
            <person name="Bell-Sakyi L."/>
            <person name="Cui X.M."/>
            <person name="Yuan T.T."/>
            <person name="Jiang B.G."/>
            <person name="Yang W.F."/>
            <person name="Lam T.T."/>
            <person name="Chang Q.C."/>
            <person name="Ding S.J."/>
            <person name="Wang X.J."/>
            <person name="Zhu J.G."/>
            <person name="Ruan X.D."/>
            <person name="Zhao L."/>
            <person name="Wei J.T."/>
            <person name="Ye R.Z."/>
            <person name="Que T.C."/>
            <person name="Du C.H."/>
            <person name="Zhou Y.H."/>
            <person name="Cheng J.X."/>
            <person name="Dai P.F."/>
            <person name="Guo W.B."/>
            <person name="Han X.H."/>
            <person name="Huang E.J."/>
            <person name="Li L.F."/>
            <person name="Wei W."/>
            <person name="Gao Y.C."/>
            <person name="Liu J.Z."/>
            <person name="Shao H.Z."/>
            <person name="Wang X."/>
            <person name="Wang C.C."/>
            <person name="Yang T.C."/>
            <person name="Huo Q.B."/>
            <person name="Li W."/>
            <person name="Chen H.Y."/>
            <person name="Chen S.E."/>
            <person name="Zhou L.G."/>
            <person name="Ni X.B."/>
            <person name="Tian J.H."/>
            <person name="Sheng Y."/>
            <person name="Liu T."/>
            <person name="Pan Y.S."/>
            <person name="Xia L.Y."/>
            <person name="Li J."/>
            <person name="Zhao F."/>
            <person name="Cao W.C."/>
        </authorList>
    </citation>
    <scope>NUCLEOTIDE SEQUENCE [LARGE SCALE GENOMIC DNA]</scope>
    <source>
        <strain evidence="3">HaeL-2018</strain>
    </source>
</reference>
<organism evidence="3 4">
    <name type="scientific">Haemaphysalis longicornis</name>
    <name type="common">Bush tick</name>
    <dbReference type="NCBI Taxonomy" id="44386"/>
    <lineage>
        <taxon>Eukaryota</taxon>
        <taxon>Metazoa</taxon>
        <taxon>Ecdysozoa</taxon>
        <taxon>Arthropoda</taxon>
        <taxon>Chelicerata</taxon>
        <taxon>Arachnida</taxon>
        <taxon>Acari</taxon>
        <taxon>Parasitiformes</taxon>
        <taxon>Ixodida</taxon>
        <taxon>Ixodoidea</taxon>
        <taxon>Ixodidae</taxon>
        <taxon>Haemaphysalinae</taxon>
        <taxon>Haemaphysalis</taxon>
    </lineage>
</organism>
<feature type="compositionally biased region" description="Polar residues" evidence="1">
    <location>
        <begin position="235"/>
        <end position="244"/>
    </location>
</feature>
<dbReference type="Proteomes" id="UP000821853">
    <property type="component" value="Chromosome 1"/>
</dbReference>
<comment type="caution">
    <text evidence="3">The sequence shown here is derived from an EMBL/GenBank/DDBJ whole genome shotgun (WGS) entry which is preliminary data.</text>
</comment>
<dbReference type="AlphaFoldDB" id="A0A9J6FCB2"/>
<evidence type="ECO:0000313" key="4">
    <source>
        <dbReference type="Proteomes" id="UP000821853"/>
    </source>
</evidence>
<dbReference type="GO" id="GO:0005634">
    <property type="term" value="C:nucleus"/>
    <property type="evidence" value="ECO:0007669"/>
    <property type="project" value="TreeGrafter"/>
</dbReference>
<dbReference type="GO" id="GO:0005737">
    <property type="term" value="C:cytoplasm"/>
    <property type="evidence" value="ECO:0007669"/>
    <property type="project" value="TreeGrafter"/>
</dbReference>
<feature type="region of interest" description="Disordered" evidence="1">
    <location>
        <begin position="171"/>
        <end position="244"/>
    </location>
</feature>
<sequence length="391" mass="42165">MGPTHSGTRDVSSVEMVQVLQTQFAPLAEALCKAVFDLTSRGSTATLDTISAQLGQAFPAIERPGADVVYRALGALIRERRLYHTGLGYQVAAPDTFLQTSPSPVPTERPMLLTNEEAISRLHGSPAHTTDESAADGSTLERSASMRLLRPRAGASDEGLALGAGSRLSRSSSVRLCRSSPAHDGLGSTPAAPPTVASGKRATRQDAASKRTSVPAENSCSGDTKCPLSRRVPTQRPSAADQSISLARPVLTGKALPRVSWGSPVVKREDACSLQTACQGKWRRKAHYGEVQGDGKASMFSRWFRRSRSEKRPECKKQLSSFSAQFPPLEWSDPDYARFHSRATQTNAVTQPDTHPYAALLKVSRTNCTFRGRGHSAHADNFIDRIGWTGV</sequence>
<accession>A0A9J6FCB2</accession>
<dbReference type="OrthoDB" id="10020110at2759"/>
<dbReference type="VEuPathDB" id="VectorBase:HLOH_063032"/>
<proteinExistence type="predicted"/>
<dbReference type="EMBL" id="JABSTR010000001">
    <property type="protein sequence ID" value="KAH9360491.1"/>
    <property type="molecule type" value="Genomic_DNA"/>
</dbReference>
<dbReference type="InterPro" id="IPR040126">
    <property type="entry name" value="STOX1/2"/>
</dbReference>
<dbReference type="GO" id="GO:0000977">
    <property type="term" value="F:RNA polymerase II transcription regulatory region sequence-specific DNA binding"/>
    <property type="evidence" value="ECO:0007669"/>
    <property type="project" value="TreeGrafter"/>
</dbReference>
<dbReference type="PANTHER" id="PTHR22437:SF0">
    <property type="entry name" value="FI21431P1"/>
    <property type="match status" value="1"/>
</dbReference>
<dbReference type="GO" id="GO:0006357">
    <property type="term" value="P:regulation of transcription by RNA polymerase II"/>
    <property type="evidence" value="ECO:0007669"/>
    <property type="project" value="InterPro"/>
</dbReference>
<keyword evidence="4" id="KW-1185">Reference proteome</keyword>
<protein>
    <recommendedName>
        <fullName evidence="2">Winged helix Storkhead-box1 domain-containing protein</fullName>
    </recommendedName>
</protein>
<feature type="compositionally biased region" description="Polar residues" evidence="1">
    <location>
        <begin position="210"/>
        <end position="222"/>
    </location>
</feature>
<name>A0A9J6FCB2_HAELO</name>
<dbReference type="PANTHER" id="PTHR22437">
    <property type="entry name" value="WINGED HELIX DOMAIN-CONTAINING PROTEIN"/>
    <property type="match status" value="1"/>
</dbReference>
<feature type="domain" description="Winged helix Storkhead-box1" evidence="2">
    <location>
        <begin position="16"/>
        <end position="94"/>
    </location>
</feature>
<dbReference type="Pfam" id="PF10264">
    <property type="entry name" value="WHD_Storkhead"/>
    <property type="match status" value="1"/>
</dbReference>